<protein>
    <submittedName>
        <fullName evidence="2">Extracellular solute-binding protein</fullName>
    </submittedName>
</protein>
<feature type="compositionally biased region" description="Low complexity" evidence="1">
    <location>
        <begin position="19"/>
        <end position="38"/>
    </location>
</feature>
<evidence type="ECO:0000313" key="2">
    <source>
        <dbReference type="EMBL" id="QCC78618.1"/>
    </source>
</evidence>
<dbReference type="EMBL" id="CP038462">
    <property type="protein sequence ID" value="QCC78618.1"/>
    <property type="molecule type" value="Genomic_DNA"/>
</dbReference>
<feature type="compositionally biased region" description="Polar residues" evidence="1">
    <location>
        <begin position="162"/>
        <end position="176"/>
    </location>
</feature>
<gene>
    <name evidence="2" type="ORF">E2C04_04285</name>
</gene>
<dbReference type="Gene3D" id="3.40.190.10">
    <property type="entry name" value="Periplasmic binding protein-like II"/>
    <property type="match status" value="1"/>
</dbReference>
<proteinExistence type="predicted"/>
<feature type="region of interest" description="Disordered" evidence="1">
    <location>
        <begin position="1"/>
        <end position="40"/>
    </location>
</feature>
<feature type="compositionally biased region" description="Low complexity" evidence="1">
    <location>
        <begin position="148"/>
        <end position="159"/>
    </location>
</feature>
<dbReference type="AlphaFoldDB" id="A0A4P7UHG9"/>
<dbReference type="Proteomes" id="UP000297025">
    <property type="component" value="Chromosome"/>
</dbReference>
<evidence type="ECO:0000256" key="1">
    <source>
        <dbReference type="SAM" id="MobiDB-lite"/>
    </source>
</evidence>
<feature type="region of interest" description="Disordered" evidence="1">
    <location>
        <begin position="132"/>
        <end position="176"/>
    </location>
</feature>
<accession>A0A4P7UHG9</accession>
<organism evidence="2 3">
    <name type="scientific">Nocardioides daphniae</name>
    <dbReference type="NCBI Taxonomy" id="402297"/>
    <lineage>
        <taxon>Bacteria</taxon>
        <taxon>Bacillati</taxon>
        <taxon>Actinomycetota</taxon>
        <taxon>Actinomycetes</taxon>
        <taxon>Propionibacteriales</taxon>
        <taxon>Nocardioidaceae</taxon>
        <taxon>Nocardioides</taxon>
    </lineage>
</organism>
<name>A0A4P7UHG9_9ACTN</name>
<dbReference type="SUPFAM" id="SSF53850">
    <property type="entry name" value="Periplasmic binding protein-like II"/>
    <property type="match status" value="1"/>
</dbReference>
<evidence type="ECO:0000313" key="3">
    <source>
        <dbReference type="Proteomes" id="UP000297025"/>
    </source>
</evidence>
<dbReference type="KEGG" id="ndp:E2C04_04285"/>
<sequence length="176" mass="18975">MEEGHANATLPPTSRNTTPASRGPGRGRSPARVVRPGGLRLGDDGKVSLNWYINPDAQETVATIAENCSTDDYDISVQLLPNNATEQRTQLARRLAAKDSSTDLMNLDPIFVPEFASAGWLEPFTGELADRAIDDDVLEAPPPPPPGRTRSWWSRSGPTPRCSGTASRSPRRPGST</sequence>
<reference evidence="2 3" key="1">
    <citation type="journal article" date="2008" name="Int. J. Syst. Evol. Microbiol.">
        <title>Nocardioides daphniae sp. nov., isolated from Daphnia cucullata (Crustacea: Cladocera).</title>
        <authorList>
            <person name="Toth E.M."/>
            <person name="Keki Z."/>
            <person name="Homonnay Z.G."/>
            <person name="Borsodi A.K."/>
            <person name="Marialigeti K."/>
            <person name="Schumann P."/>
        </authorList>
    </citation>
    <scope>NUCLEOTIDE SEQUENCE [LARGE SCALE GENOMIC DNA]</scope>
    <source>
        <strain evidence="2 3">JCM 16608</strain>
    </source>
</reference>